<accession>A0A0G0PKV4</accession>
<evidence type="ECO:0000313" key="3">
    <source>
        <dbReference type="Proteomes" id="UP000034893"/>
    </source>
</evidence>
<gene>
    <name evidence="2" type="ORF">UT12_C0005G0004</name>
</gene>
<dbReference type="Proteomes" id="UP000034893">
    <property type="component" value="Unassembled WGS sequence"/>
</dbReference>
<keyword evidence="1" id="KW-1133">Transmembrane helix</keyword>
<evidence type="ECO:0000313" key="2">
    <source>
        <dbReference type="EMBL" id="KKQ89936.1"/>
    </source>
</evidence>
<name>A0A0G0PKV4_9BACT</name>
<keyword evidence="1" id="KW-0812">Transmembrane</keyword>
<feature type="transmembrane region" description="Helical" evidence="1">
    <location>
        <begin position="35"/>
        <end position="52"/>
    </location>
</feature>
<dbReference type="AlphaFoldDB" id="A0A0G0PKV4"/>
<feature type="transmembrane region" description="Helical" evidence="1">
    <location>
        <begin position="58"/>
        <end position="78"/>
    </location>
</feature>
<protein>
    <submittedName>
        <fullName evidence="2">Uncharacterized protein</fullName>
    </submittedName>
</protein>
<proteinExistence type="predicted"/>
<keyword evidence="1" id="KW-0472">Membrane</keyword>
<sequence length="87" mass="10219">MNEIEKLKEEIEKIKERNRRVEKDKTWETSLTRRIAIATSTYILIAIFLIIIGVEKPFLAAIIPAAAYLISTASLEFLRRWWLKSKQ</sequence>
<comment type="caution">
    <text evidence="2">The sequence shown here is derived from an EMBL/GenBank/DDBJ whole genome shotgun (WGS) entry which is preliminary data.</text>
</comment>
<reference evidence="2 3" key="1">
    <citation type="journal article" date="2015" name="Nature">
        <title>rRNA introns, odd ribosomes, and small enigmatic genomes across a large radiation of phyla.</title>
        <authorList>
            <person name="Brown C.T."/>
            <person name="Hug L.A."/>
            <person name="Thomas B.C."/>
            <person name="Sharon I."/>
            <person name="Castelle C.J."/>
            <person name="Singh A."/>
            <person name="Wilkins M.J."/>
            <person name="Williams K.H."/>
            <person name="Banfield J.F."/>
        </authorList>
    </citation>
    <scope>NUCLEOTIDE SEQUENCE [LARGE SCALE GENOMIC DNA]</scope>
</reference>
<dbReference type="EMBL" id="LBVP01000005">
    <property type="protein sequence ID" value="KKQ89936.1"/>
    <property type="molecule type" value="Genomic_DNA"/>
</dbReference>
<organism evidence="2 3">
    <name type="scientific">Candidatus Curtissbacteria bacterium GW2011_GWC2_38_9</name>
    <dbReference type="NCBI Taxonomy" id="1618414"/>
    <lineage>
        <taxon>Bacteria</taxon>
        <taxon>Candidatus Curtissiibacteriota</taxon>
    </lineage>
</organism>
<evidence type="ECO:0000256" key="1">
    <source>
        <dbReference type="SAM" id="Phobius"/>
    </source>
</evidence>